<dbReference type="FunFam" id="1.10.1160.10:FF:000001">
    <property type="entry name" value="Glutamine--tRNA ligase"/>
    <property type="match status" value="1"/>
</dbReference>
<keyword evidence="6 10" id="KW-0648">Protein biosynthesis</keyword>
<evidence type="ECO:0000256" key="1">
    <source>
        <dbReference type="ARBA" id="ARBA00005594"/>
    </source>
</evidence>
<dbReference type="InterPro" id="IPR007639">
    <property type="entry name" value="Gln-tRNA-synth_Ib_RNA-bd_N"/>
</dbReference>
<keyword evidence="3 10" id="KW-0436">Ligase</keyword>
<evidence type="ECO:0000259" key="15">
    <source>
        <dbReference type="Pfam" id="PF04558"/>
    </source>
</evidence>
<dbReference type="GO" id="GO:0005524">
    <property type="term" value="F:ATP binding"/>
    <property type="evidence" value="ECO:0007669"/>
    <property type="project" value="UniProtKB-KW"/>
</dbReference>
<keyword evidence="5 10" id="KW-0067">ATP-binding</keyword>
<evidence type="ECO:0000256" key="4">
    <source>
        <dbReference type="ARBA" id="ARBA00022741"/>
    </source>
</evidence>
<dbReference type="Gene3D" id="3.40.50.620">
    <property type="entry name" value="HUPs"/>
    <property type="match status" value="1"/>
</dbReference>
<sequence>MSSVEELTALFSQVGFEEPKVKEIVKNKKVSASLSELINAAPAGCEWNKGSRALLHNLASLMKGAELQNVGLIVQGIVNGDLKTALQVSAAFKYVKAAGADATADTMNTESGVGIEVTDVEVRAAVVKYIEDKKEVVLRDRYSLVPGIFADIKAMPELKWAEPRLFKPIIDEEILKVLGPKDERDLVKKKTKKPAKQAKNAKGGDAAAAASNEPKRSMFTEGFLGDLHKVGENPQAYPELMVEHLKATGGKVRTRFPPEPNGYLHIGHSKAIMVNFGFAKHWDGNCYLRFDDTNPEAEAPEYFESIKRMVAWLGFAPWKITYSSDYFDQLYELAETLIKNDRGYVCHCTALEVKNCRGIKEDGTPGGERSNCVHHANSIEKNLEEFRKMRDGAYQPGEATLRMKMDITSPNPQMWDLVAYRVLNAPHPRTGTKWKIYPTYDFTHCLVDSFENITHSLCTTEFYLSRQSYEWLCDQVHVFRPAQREYGRLNITGTILSKRKIAKLVDEKFVRGWDDPRLFTLEGIRRRGVPPGAILNFINTLGVTTSTTNIQVARFENAVRKYLEDSTPRLMFILDPVEVVVDNVDEDFEELVTIPYRAGTPKFGERTVPFTKRFYIERSDFTEDGSDAEFFRLTPNQAVGLVRVSHTVSFKSLEKDAEGKITKIHVSYDNAPLKEGEKAKKPKTYIQWVPISAKHNSPVRVHETRVYNQLFNSENPSGVEGGFLTDINPESEVVYKESVIEHNYHDINKGTEWVVDSIKESEFYVPEDNTTKETCRFQGMRVGYFTMDKESTDDKIILNRIVSLKDNTSK</sequence>
<dbReference type="InterPro" id="IPR020058">
    <property type="entry name" value="Glu/Gln-tRNA-synth_Ib_cat-dom"/>
</dbReference>
<dbReference type="Pfam" id="PF20974">
    <property type="entry name" value="tRNA-synt_1c_C2"/>
    <property type="match status" value="1"/>
</dbReference>
<dbReference type="FunFam" id="1.10.10.2420:FF:000001">
    <property type="entry name" value="Glutamine--tRNA ligase cytoplasmic"/>
    <property type="match status" value="1"/>
</dbReference>
<evidence type="ECO:0000256" key="8">
    <source>
        <dbReference type="ARBA" id="ARBA00030466"/>
    </source>
</evidence>
<dbReference type="SUPFAM" id="SSF52374">
    <property type="entry name" value="Nucleotidylyl transferase"/>
    <property type="match status" value="1"/>
</dbReference>
<comment type="similarity">
    <text evidence="1 10">Belongs to the class-I aminoacyl-tRNA synthetase family.</text>
</comment>
<evidence type="ECO:0000256" key="6">
    <source>
        <dbReference type="ARBA" id="ARBA00022917"/>
    </source>
</evidence>
<dbReference type="PANTHER" id="PTHR43097:SF4">
    <property type="entry name" value="GLUTAMINE--TRNA LIGASE"/>
    <property type="match status" value="1"/>
</dbReference>
<evidence type="ECO:0000313" key="17">
    <source>
        <dbReference type="EMBL" id="GMM56086.1"/>
    </source>
</evidence>
<dbReference type="InterPro" id="IPR049437">
    <property type="entry name" value="tRNA-synt_1c_C2"/>
</dbReference>
<dbReference type="GO" id="GO:0004819">
    <property type="term" value="F:glutamine-tRNA ligase activity"/>
    <property type="evidence" value="ECO:0007669"/>
    <property type="project" value="UniProtKB-EC"/>
</dbReference>
<dbReference type="SUPFAM" id="SSF50715">
    <property type="entry name" value="Ribosomal protein L25-like"/>
    <property type="match status" value="1"/>
</dbReference>
<name>A0AAV5RXD5_MAUHU</name>
<dbReference type="GO" id="GO:0005829">
    <property type="term" value="C:cytosol"/>
    <property type="evidence" value="ECO:0007669"/>
    <property type="project" value="TreeGrafter"/>
</dbReference>
<dbReference type="InterPro" id="IPR020056">
    <property type="entry name" value="Rbsml_bL25/Gln-tRNA_synth_N"/>
</dbReference>
<dbReference type="NCBIfam" id="TIGR00440">
    <property type="entry name" value="glnS"/>
    <property type="match status" value="1"/>
</dbReference>
<comment type="catalytic activity">
    <reaction evidence="9">
        <text>tRNA(Gln) + L-glutamine + ATP = L-glutaminyl-tRNA(Gln) + AMP + diphosphate</text>
        <dbReference type="Rhea" id="RHEA:20121"/>
        <dbReference type="Rhea" id="RHEA-COMP:9662"/>
        <dbReference type="Rhea" id="RHEA-COMP:9681"/>
        <dbReference type="ChEBI" id="CHEBI:30616"/>
        <dbReference type="ChEBI" id="CHEBI:33019"/>
        <dbReference type="ChEBI" id="CHEBI:58359"/>
        <dbReference type="ChEBI" id="CHEBI:78442"/>
        <dbReference type="ChEBI" id="CHEBI:78521"/>
        <dbReference type="ChEBI" id="CHEBI:456215"/>
        <dbReference type="EC" id="6.1.1.18"/>
    </reaction>
</comment>
<keyword evidence="7 10" id="KW-0030">Aminoacyl-tRNA synthetase</keyword>
<evidence type="ECO:0000313" key="18">
    <source>
        <dbReference type="Proteomes" id="UP001377567"/>
    </source>
</evidence>
<dbReference type="InterPro" id="IPR020059">
    <property type="entry name" value="Glu/Gln-tRNA-synth_Ib_codon-bd"/>
</dbReference>
<dbReference type="PRINTS" id="PR00987">
    <property type="entry name" value="TRNASYNTHGLU"/>
</dbReference>
<proteinExistence type="inferred from homology"/>
<dbReference type="Proteomes" id="UP001377567">
    <property type="component" value="Unassembled WGS sequence"/>
</dbReference>
<evidence type="ECO:0000256" key="2">
    <source>
        <dbReference type="ARBA" id="ARBA00012836"/>
    </source>
</evidence>
<dbReference type="Pfam" id="PF03950">
    <property type="entry name" value="tRNA-synt_1c_C"/>
    <property type="match status" value="1"/>
</dbReference>
<dbReference type="Pfam" id="PF04557">
    <property type="entry name" value="tRNA_synt_1c_R2"/>
    <property type="match status" value="1"/>
</dbReference>
<dbReference type="InterPro" id="IPR014729">
    <property type="entry name" value="Rossmann-like_a/b/a_fold"/>
</dbReference>
<organism evidence="17 18">
    <name type="scientific">Maudiozyma humilis</name>
    <name type="common">Sour dough yeast</name>
    <name type="synonym">Kazachstania humilis</name>
    <dbReference type="NCBI Taxonomy" id="51915"/>
    <lineage>
        <taxon>Eukaryota</taxon>
        <taxon>Fungi</taxon>
        <taxon>Dikarya</taxon>
        <taxon>Ascomycota</taxon>
        <taxon>Saccharomycotina</taxon>
        <taxon>Saccharomycetes</taxon>
        <taxon>Saccharomycetales</taxon>
        <taxon>Saccharomycetaceae</taxon>
        <taxon>Maudiozyma</taxon>
    </lineage>
</organism>
<dbReference type="PROSITE" id="PS00178">
    <property type="entry name" value="AA_TRNA_LIGASE_I"/>
    <property type="match status" value="1"/>
</dbReference>
<dbReference type="InterPro" id="IPR042558">
    <property type="entry name" value="Gln-tRNA-synth_Ib_RNA-bd_N_1"/>
</dbReference>
<evidence type="ECO:0000259" key="14">
    <source>
        <dbReference type="Pfam" id="PF04557"/>
    </source>
</evidence>
<dbReference type="FunFam" id="3.90.800.10:FF:000001">
    <property type="entry name" value="Glutamine--tRNA ligase"/>
    <property type="match status" value="1"/>
</dbReference>
<evidence type="ECO:0000256" key="7">
    <source>
        <dbReference type="ARBA" id="ARBA00023146"/>
    </source>
</evidence>
<feature type="compositionally biased region" description="Low complexity" evidence="11">
    <location>
        <begin position="197"/>
        <end position="210"/>
    </location>
</feature>
<dbReference type="Pfam" id="PF00749">
    <property type="entry name" value="tRNA-synt_1c"/>
    <property type="match status" value="1"/>
</dbReference>
<evidence type="ECO:0000256" key="10">
    <source>
        <dbReference type="RuleBase" id="RU363037"/>
    </source>
</evidence>
<evidence type="ECO:0000259" key="16">
    <source>
        <dbReference type="Pfam" id="PF20974"/>
    </source>
</evidence>
<evidence type="ECO:0000256" key="3">
    <source>
        <dbReference type="ARBA" id="ARBA00022598"/>
    </source>
</evidence>
<dbReference type="AlphaFoldDB" id="A0AAV5RXD5"/>
<dbReference type="InterPro" id="IPR011035">
    <property type="entry name" value="Ribosomal_bL25/Gln-tRNA_synth"/>
</dbReference>
<dbReference type="EMBL" id="BTGD01000006">
    <property type="protein sequence ID" value="GMM56086.1"/>
    <property type="molecule type" value="Genomic_DNA"/>
</dbReference>
<dbReference type="CDD" id="cd00807">
    <property type="entry name" value="GlnRS_core"/>
    <property type="match status" value="1"/>
</dbReference>
<keyword evidence="4 10" id="KW-0547">Nucleotide-binding</keyword>
<accession>A0AAV5RXD5</accession>
<keyword evidence="18" id="KW-1185">Reference proteome</keyword>
<dbReference type="Gene3D" id="2.40.240.10">
    <property type="entry name" value="Ribosomal Protein L25, Chain P"/>
    <property type="match status" value="2"/>
</dbReference>
<dbReference type="InterPro" id="IPR004514">
    <property type="entry name" value="Gln-tRNA-synth"/>
</dbReference>
<dbReference type="Pfam" id="PF04558">
    <property type="entry name" value="tRNA_synt_1c_R1"/>
    <property type="match status" value="1"/>
</dbReference>
<dbReference type="InterPro" id="IPR042559">
    <property type="entry name" value="Gln-tRNA-synth_Ib_RNA-bd_N_2"/>
</dbReference>
<evidence type="ECO:0000256" key="9">
    <source>
        <dbReference type="ARBA" id="ARBA00048270"/>
    </source>
</evidence>
<gene>
    <name evidence="17" type="ORF">DAKH74_027020</name>
</gene>
<dbReference type="FunFam" id="2.40.240.10:FF:000007">
    <property type="entry name" value="Glutamine--tRNA ligase"/>
    <property type="match status" value="1"/>
</dbReference>
<dbReference type="PANTHER" id="PTHR43097">
    <property type="entry name" value="GLUTAMINE-TRNA LIGASE"/>
    <property type="match status" value="1"/>
</dbReference>
<feature type="domain" description="Glutaminyl-tRNA synthetase class Ib non-specific RNA-binding" evidence="14">
    <location>
        <begin position="166"/>
        <end position="244"/>
    </location>
</feature>
<feature type="domain" description="Glutamyl/glutaminyl-tRNA synthetase class Ib anti-codon binding" evidence="13">
    <location>
        <begin position="568"/>
        <end position="669"/>
    </location>
</feature>
<feature type="domain" description="tRNA synthetases class I (E and Q) anti-codon binding" evidence="16">
    <location>
        <begin position="686"/>
        <end position="751"/>
    </location>
</feature>
<dbReference type="GO" id="GO:0006425">
    <property type="term" value="P:glutaminyl-tRNA aminoacylation"/>
    <property type="evidence" value="ECO:0007669"/>
    <property type="project" value="InterPro"/>
</dbReference>
<dbReference type="Gene3D" id="1.10.10.2420">
    <property type="match status" value="1"/>
</dbReference>
<protein>
    <recommendedName>
        <fullName evidence="2">glutamine--tRNA ligase</fullName>
        <ecNumber evidence="2">6.1.1.18</ecNumber>
    </recommendedName>
    <alternativeName>
        <fullName evidence="8">Glutaminyl-tRNA synthetase</fullName>
    </alternativeName>
</protein>
<feature type="domain" description="Glutaminyl-tRNA synthetase class Ib non-specific RNA-binding" evidence="15">
    <location>
        <begin position="5"/>
        <end position="163"/>
    </location>
</feature>
<dbReference type="EC" id="6.1.1.18" evidence="2"/>
<dbReference type="GO" id="GO:1990825">
    <property type="term" value="F:sequence-specific mRNA binding"/>
    <property type="evidence" value="ECO:0007669"/>
    <property type="project" value="UniProtKB-ARBA"/>
</dbReference>
<dbReference type="FunFam" id="3.40.50.620:FF:000183">
    <property type="entry name" value="Glutaminyl-tRNA synthetase"/>
    <property type="match status" value="1"/>
</dbReference>
<reference evidence="17 18" key="1">
    <citation type="journal article" date="2023" name="Elife">
        <title>Identification of key yeast species and microbe-microbe interactions impacting larval growth of Drosophila in the wild.</title>
        <authorList>
            <person name="Mure A."/>
            <person name="Sugiura Y."/>
            <person name="Maeda R."/>
            <person name="Honda K."/>
            <person name="Sakurai N."/>
            <person name="Takahashi Y."/>
            <person name="Watada M."/>
            <person name="Katoh T."/>
            <person name="Gotoh A."/>
            <person name="Gotoh Y."/>
            <person name="Taniguchi I."/>
            <person name="Nakamura K."/>
            <person name="Hayashi T."/>
            <person name="Katayama T."/>
            <person name="Uemura T."/>
            <person name="Hattori Y."/>
        </authorList>
    </citation>
    <scope>NUCLEOTIDE SEQUENCE [LARGE SCALE GENOMIC DNA]</scope>
    <source>
        <strain evidence="17 18">KH-74</strain>
    </source>
</reference>
<feature type="region of interest" description="Disordered" evidence="11">
    <location>
        <begin position="186"/>
        <end position="212"/>
    </location>
</feature>
<dbReference type="InterPro" id="IPR000924">
    <property type="entry name" value="Glu/Gln-tRNA-synth"/>
</dbReference>
<dbReference type="InterPro" id="IPR001412">
    <property type="entry name" value="aa-tRNA-synth_I_CS"/>
</dbReference>
<dbReference type="Gene3D" id="1.10.8.1290">
    <property type="entry name" value="Glutaminyl-tRNA synthetase, non-specific RNA binding region part 1, domain 1"/>
    <property type="match status" value="1"/>
</dbReference>
<comment type="caution">
    <text evidence="17">The sequence shown here is derived from an EMBL/GenBank/DDBJ whole genome shotgun (WGS) entry which is preliminary data.</text>
</comment>
<dbReference type="InterPro" id="IPR050132">
    <property type="entry name" value="Gln/Glu-tRNA_Ligase"/>
</dbReference>
<evidence type="ECO:0000256" key="11">
    <source>
        <dbReference type="SAM" id="MobiDB-lite"/>
    </source>
</evidence>
<dbReference type="InterPro" id="IPR007638">
    <property type="entry name" value="Gln-tRNA-synth_Ib_RNA-bd_2"/>
</dbReference>
<evidence type="ECO:0000259" key="13">
    <source>
        <dbReference type="Pfam" id="PF03950"/>
    </source>
</evidence>
<evidence type="ECO:0000259" key="12">
    <source>
        <dbReference type="Pfam" id="PF00749"/>
    </source>
</evidence>
<feature type="domain" description="Glutamyl/glutaminyl-tRNA synthetase class Ib catalytic" evidence="12">
    <location>
        <begin position="251"/>
        <end position="564"/>
    </location>
</feature>
<dbReference type="FunFam" id="2.40.240.10:FF:000015">
    <property type="entry name" value="Glutaminyl-tRNA synthetase"/>
    <property type="match status" value="1"/>
</dbReference>
<evidence type="ECO:0000256" key="5">
    <source>
        <dbReference type="ARBA" id="ARBA00022840"/>
    </source>
</evidence>